<name>A0ABY6U5A4_BIOOC</name>
<protein>
    <recommendedName>
        <fullName evidence="3">F-box domain-containing protein</fullName>
    </recommendedName>
</protein>
<dbReference type="Proteomes" id="UP000766486">
    <property type="component" value="Unassembled WGS sequence"/>
</dbReference>
<comment type="caution">
    <text evidence="1">The sequence shown here is derived from an EMBL/GenBank/DDBJ whole genome shotgun (WGS) entry which is preliminary data.</text>
</comment>
<evidence type="ECO:0008006" key="3">
    <source>
        <dbReference type="Google" id="ProtNLM"/>
    </source>
</evidence>
<gene>
    <name evidence="1" type="ORF">CLO192961_LOCUS183072</name>
</gene>
<organism evidence="1 2">
    <name type="scientific">Bionectria ochroleuca</name>
    <name type="common">Gliocladium roseum</name>
    <dbReference type="NCBI Taxonomy" id="29856"/>
    <lineage>
        <taxon>Eukaryota</taxon>
        <taxon>Fungi</taxon>
        <taxon>Dikarya</taxon>
        <taxon>Ascomycota</taxon>
        <taxon>Pezizomycotina</taxon>
        <taxon>Sordariomycetes</taxon>
        <taxon>Hypocreomycetidae</taxon>
        <taxon>Hypocreales</taxon>
        <taxon>Bionectriaceae</taxon>
        <taxon>Clonostachys</taxon>
    </lineage>
</organism>
<keyword evidence="2" id="KW-1185">Reference proteome</keyword>
<sequence>MVHLPAEIIDKILTHLIENHLWKYFPWAGKVLSWHPPLLWSDLTCTDQSAVHGHGTRLHESIYSLRLVSREWNCGIAPLLAKYTTWNIHLDSDQSTQSALACLENRSDHLPPTRELVRRLRIEPGKICLRDEASSGTTNDYKTAGTYLYGLLSGLDRVESLDLSFLAVYKNNYDVEKTNKLVEAIRHGLTETNVLRRVADIQLKVPTTYHAGRILGAISGDRQTQLSRLLVKIEDSSGVAGDRHYLETNFMDTDERDGTIEESDDEDDERVAWNRENFPRSDLQLRYPNRRNQKELWDFVFSCPNLEALSIASTHYLNLHEIVRERRPSFQGLRVLHLGRVYAASSSIIPLLQPAENAPAPRLQRLVLNDVKAPDDGGLWGELAGDLLTDAPDLDLAFFWNLSYFDFCEQGAGLSSPADSTVIDSSDDGDLEPIQALARKLARMHGDKDSWPFWLRETVDEILYSDDEFCE</sequence>
<evidence type="ECO:0000313" key="2">
    <source>
        <dbReference type="Proteomes" id="UP000766486"/>
    </source>
</evidence>
<accession>A0ABY6U5A4</accession>
<proteinExistence type="predicted"/>
<evidence type="ECO:0000313" key="1">
    <source>
        <dbReference type="EMBL" id="VUC26174.1"/>
    </source>
</evidence>
<dbReference type="EMBL" id="CABFNS010000743">
    <property type="protein sequence ID" value="VUC26174.1"/>
    <property type="molecule type" value="Genomic_DNA"/>
</dbReference>
<reference evidence="1 2" key="1">
    <citation type="submission" date="2019-06" db="EMBL/GenBank/DDBJ databases">
        <authorList>
            <person name="Broberg M."/>
        </authorList>
    </citation>
    <scope>NUCLEOTIDE SEQUENCE [LARGE SCALE GENOMIC DNA]</scope>
</reference>